<accession>A0A830FKZ0</accession>
<name>A0A830FKZ0_HALAR</name>
<keyword evidence="1" id="KW-0472">Membrane</keyword>
<dbReference type="InterPro" id="IPR021994">
    <property type="entry name" value="DUF3592"/>
</dbReference>
<feature type="transmembrane region" description="Helical" evidence="1">
    <location>
        <begin position="143"/>
        <end position="161"/>
    </location>
</feature>
<comment type="caution">
    <text evidence="3">The sequence shown here is derived from an EMBL/GenBank/DDBJ whole genome shotgun (WGS) entry which is preliminary data.</text>
</comment>
<gene>
    <name evidence="3" type="ORF">GCM10009006_31340</name>
</gene>
<dbReference type="RefSeq" id="WP_188853457.1">
    <property type="nucleotide sequence ID" value="NZ_BMON01000003.1"/>
</dbReference>
<dbReference type="Proteomes" id="UP000656367">
    <property type="component" value="Unassembled WGS sequence"/>
</dbReference>
<dbReference type="AlphaFoldDB" id="A0A830FKZ0"/>
<feature type="domain" description="DUF3592" evidence="2">
    <location>
        <begin position="49"/>
        <end position="136"/>
    </location>
</feature>
<sequence>MAKDSDLSVNGPDTLGGAVLYMLVGIAIAGYGGFDYVQQTEAVRNSVEVDATVTELSIETDSGTSSNPGVEYEPAVEFEYTYNGTRYTGTKLYPANIERNYETRSAAESAVEDYEQGTQTTAYVSPDEPGDAFLKNKTSSAPIIAIGIGGLFALFAAFSAVRKI</sequence>
<evidence type="ECO:0000313" key="4">
    <source>
        <dbReference type="Proteomes" id="UP000656367"/>
    </source>
</evidence>
<protein>
    <recommendedName>
        <fullName evidence="2">DUF3592 domain-containing protein</fullName>
    </recommendedName>
</protein>
<evidence type="ECO:0000256" key="1">
    <source>
        <dbReference type="SAM" id="Phobius"/>
    </source>
</evidence>
<evidence type="ECO:0000313" key="3">
    <source>
        <dbReference type="EMBL" id="GGM47882.1"/>
    </source>
</evidence>
<evidence type="ECO:0000259" key="2">
    <source>
        <dbReference type="Pfam" id="PF12158"/>
    </source>
</evidence>
<reference evidence="3" key="2">
    <citation type="submission" date="2020-09" db="EMBL/GenBank/DDBJ databases">
        <authorList>
            <person name="Sun Q."/>
            <person name="Ohkuma M."/>
        </authorList>
    </citation>
    <scope>NUCLEOTIDE SEQUENCE</scope>
    <source>
        <strain evidence="3">JCM 15759</strain>
    </source>
</reference>
<keyword evidence="1" id="KW-0812">Transmembrane</keyword>
<reference evidence="3" key="1">
    <citation type="journal article" date="2014" name="Int. J. Syst. Evol. Microbiol.">
        <title>Complete genome sequence of Corynebacterium casei LMG S-19264T (=DSM 44701T), isolated from a smear-ripened cheese.</title>
        <authorList>
            <consortium name="US DOE Joint Genome Institute (JGI-PGF)"/>
            <person name="Walter F."/>
            <person name="Albersmeier A."/>
            <person name="Kalinowski J."/>
            <person name="Ruckert C."/>
        </authorList>
    </citation>
    <scope>NUCLEOTIDE SEQUENCE</scope>
    <source>
        <strain evidence="3">JCM 15759</strain>
    </source>
</reference>
<organism evidence="3 4">
    <name type="scientific">Haloarcula argentinensis</name>
    <dbReference type="NCBI Taxonomy" id="43776"/>
    <lineage>
        <taxon>Archaea</taxon>
        <taxon>Methanobacteriati</taxon>
        <taxon>Methanobacteriota</taxon>
        <taxon>Stenosarchaea group</taxon>
        <taxon>Halobacteria</taxon>
        <taxon>Halobacteriales</taxon>
        <taxon>Haloarculaceae</taxon>
        <taxon>Haloarcula</taxon>
    </lineage>
</organism>
<keyword evidence="1" id="KW-1133">Transmembrane helix</keyword>
<proteinExistence type="predicted"/>
<dbReference type="Pfam" id="PF12158">
    <property type="entry name" value="DUF3592"/>
    <property type="match status" value="1"/>
</dbReference>
<feature type="transmembrane region" description="Helical" evidence="1">
    <location>
        <begin position="15"/>
        <end position="34"/>
    </location>
</feature>
<dbReference type="OrthoDB" id="186649at2157"/>
<dbReference type="EMBL" id="BMON01000003">
    <property type="protein sequence ID" value="GGM47882.1"/>
    <property type="molecule type" value="Genomic_DNA"/>
</dbReference>